<reference evidence="1" key="1">
    <citation type="journal article" date="2015" name="Nature">
        <title>Complex archaea that bridge the gap between prokaryotes and eukaryotes.</title>
        <authorList>
            <person name="Spang A."/>
            <person name="Saw J.H."/>
            <person name="Jorgensen S.L."/>
            <person name="Zaremba-Niedzwiedzka K."/>
            <person name="Martijn J."/>
            <person name="Lind A.E."/>
            <person name="van Eijk R."/>
            <person name="Schleper C."/>
            <person name="Guy L."/>
            <person name="Ettema T.J."/>
        </authorList>
    </citation>
    <scope>NUCLEOTIDE SEQUENCE</scope>
</reference>
<accession>A0A0F9TUT2</accession>
<name>A0A0F9TUT2_9ZZZZ</name>
<evidence type="ECO:0000313" key="1">
    <source>
        <dbReference type="EMBL" id="KKN45143.1"/>
    </source>
</evidence>
<comment type="caution">
    <text evidence="1">The sequence shown here is derived from an EMBL/GenBank/DDBJ whole genome shotgun (WGS) entry which is preliminary data.</text>
</comment>
<protein>
    <submittedName>
        <fullName evidence="1">Uncharacterized protein</fullName>
    </submittedName>
</protein>
<proteinExistence type="predicted"/>
<dbReference type="AlphaFoldDB" id="A0A0F9TUT2"/>
<organism evidence="1">
    <name type="scientific">marine sediment metagenome</name>
    <dbReference type="NCBI Taxonomy" id="412755"/>
    <lineage>
        <taxon>unclassified sequences</taxon>
        <taxon>metagenomes</taxon>
        <taxon>ecological metagenomes</taxon>
    </lineage>
</organism>
<sequence>MPPIRPFQHKRAGIDPLKADEWNRLVDIVEGLANLSVAPPLRMLTTGKAQTISMGPITTSEFFVGKIHNLGPAAEANYTDQRYWVKEQEITNTGEADTTDLTWGDLTDGLWVTATNLAEVISESHDFPENDNYRVIVYKVSDQTPISRYVFTSLPIVVD</sequence>
<dbReference type="EMBL" id="LAZR01001409">
    <property type="protein sequence ID" value="KKN45143.1"/>
    <property type="molecule type" value="Genomic_DNA"/>
</dbReference>
<gene>
    <name evidence="1" type="ORF">LCGC14_0685960</name>
</gene>